<sequence>MSDRGSSSLAALSTWELRETVVDSLGPPASDANIERYDRGDKKCFNCDSEQHMSWNCTEPMKLKEGQACFNCGSNGVFFFVRQF</sequence>
<dbReference type="Proteomes" id="UP000186594">
    <property type="component" value="Unassembled WGS sequence"/>
</dbReference>
<accession>A0A1U7LLX8</accession>
<evidence type="ECO:0000313" key="1">
    <source>
        <dbReference type="EMBL" id="OLL23649.1"/>
    </source>
</evidence>
<evidence type="ECO:0000313" key="2">
    <source>
        <dbReference type="Proteomes" id="UP000186594"/>
    </source>
</evidence>
<protein>
    <recommendedName>
        <fullName evidence="3">CCHC-type domain-containing protein</fullName>
    </recommendedName>
</protein>
<proteinExistence type="predicted"/>
<dbReference type="GO" id="GO:0008270">
    <property type="term" value="F:zinc ion binding"/>
    <property type="evidence" value="ECO:0007669"/>
    <property type="project" value="InterPro"/>
</dbReference>
<reference evidence="1 2" key="1">
    <citation type="submission" date="2016-04" db="EMBL/GenBank/DDBJ databases">
        <title>Evolutionary innovation and constraint leading to complex multicellularity in the Ascomycota.</title>
        <authorList>
            <person name="Cisse O."/>
            <person name="Nguyen A."/>
            <person name="Hewitt D.A."/>
            <person name="Jedd G."/>
            <person name="Stajich J.E."/>
        </authorList>
    </citation>
    <scope>NUCLEOTIDE SEQUENCE [LARGE SCALE GENOMIC DNA]</scope>
    <source>
        <strain evidence="1 2">DAH-3</strain>
    </source>
</reference>
<dbReference type="SUPFAM" id="SSF57756">
    <property type="entry name" value="Retrovirus zinc finger-like domains"/>
    <property type="match status" value="1"/>
</dbReference>
<keyword evidence="2" id="KW-1185">Reference proteome</keyword>
<dbReference type="Gene3D" id="4.10.60.10">
    <property type="entry name" value="Zinc finger, CCHC-type"/>
    <property type="match status" value="1"/>
</dbReference>
<name>A0A1U7LLX8_NEOID</name>
<dbReference type="InterPro" id="IPR036875">
    <property type="entry name" value="Znf_CCHC_sf"/>
</dbReference>
<dbReference type="OrthoDB" id="8026949at2759"/>
<organism evidence="1 2">
    <name type="scientific">Neolecta irregularis (strain DAH-3)</name>
    <dbReference type="NCBI Taxonomy" id="1198029"/>
    <lineage>
        <taxon>Eukaryota</taxon>
        <taxon>Fungi</taxon>
        <taxon>Dikarya</taxon>
        <taxon>Ascomycota</taxon>
        <taxon>Taphrinomycotina</taxon>
        <taxon>Neolectales</taxon>
        <taxon>Neolectaceae</taxon>
        <taxon>Neolecta</taxon>
    </lineage>
</organism>
<comment type="caution">
    <text evidence="1">The sequence shown here is derived from an EMBL/GenBank/DDBJ whole genome shotgun (WGS) entry which is preliminary data.</text>
</comment>
<dbReference type="GO" id="GO:0003676">
    <property type="term" value="F:nucleic acid binding"/>
    <property type="evidence" value="ECO:0007669"/>
    <property type="project" value="InterPro"/>
</dbReference>
<dbReference type="EMBL" id="LXFE01001385">
    <property type="protein sequence ID" value="OLL23649.1"/>
    <property type="molecule type" value="Genomic_DNA"/>
</dbReference>
<evidence type="ECO:0008006" key="3">
    <source>
        <dbReference type="Google" id="ProtNLM"/>
    </source>
</evidence>
<gene>
    <name evidence="1" type="ORF">NEOLI_001661</name>
</gene>
<dbReference type="AlphaFoldDB" id="A0A1U7LLX8"/>